<evidence type="ECO:0000256" key="5">
    <source>
        <dbReference type="ARBA" id="ARBA00023136"/>
    </source>
</evidence>
<organism evidence="10">
    <name type="scientific">Campylobacter sp. CCS1377</name>
    <dbReference type="NCBI Taxonomy" id="3158229"/>
    <lineage>
        <taxon>Bacteria</taxon>
        <taxon>Pseudomonadati</taxon>
        <taxon>Campylobacterota</taxon>
        <taxon>Epsilonproteobacteria</taxon>
        <taxon>Campylobacterales</taxon>
        <taxon>Campylobacteraceae</taxon>
        <taxon>Campylobacter</taxon>
    </lineage>
</organism>
<feature type="coiled-coil region" evidence="7">
    <location>
        <begin position="401"/>
        <end position="435"/>
    </location>
</feature>
<keyword evidence="4 8" id="KW-1133">Transmembrane helix</keyword>
<evidence type="ECO:0000256" key="3">
    <source>
        <dbReference type="ARBA" id="ARBA00022692"/>
    </source>
</evidence>
<sequence>MATKSDKMIELVLPEVKERKGFLVYFKIILAPFLAYLCFALAYFNFISLRIDLNSFAMISILFFIALILAKYNAEYDSNIFEQQKLEFKQNLKQYIIKHFLTIGKETKANASFDNFAYDFVTNIRNEQFTSVATSIFPMLGVLGTFISLAISMPNFTSNDIANLEGEISYLLIGVSSAFYISAYGIFLALWWVFFEKYGKNKIQKLINRQKNATSNFFWTKEELEHRYLYESLKHFDKIGLIVEQVSNQDFFTELDQTINRKFELFQDMFSVEEKAIRISNEYIKQTMNDLHKSQKEQKDIGKLYSEILNAVGIFNQNLKDVNLRMSEQYNRLLDISSEKTHHLDKTLSSLDEKIELFQRNFEYYQKSMLENQEKIFNGFKTSLLEGMKEFREIYEEEKSLDSNLEIMSQLKNEITELNSEASEMISKLEESTNNAK</sequence>
<keyword evidence="3 8" id="KW-0812">Transmembrane</keyword>
<gene>
    <name evidence="10" type="ORF">AAH949_04580</name>
</gene>
<feature type="transmembrane region" description="Helical" evidence="8">
    <location>
        <begin position="132"/>
        <end position="151"/>
    </location>
</feature>
<accession>A0AAU7EA21</accession>
<dbReference type="RefSeq" id="WP_348519110.1">
    <property type="nucleotide sequence ID" value="NZ_CP155620.1"/>
</dbReference>
<evidence type="ECO:0000313" key="10">
    <source>
        <dbReference type="EMBL" id="XBJ30106.1"/>
    </source>
</evidence>
<evidence type="ECO:0000259" key="9">
    <source>
        <dbReference type="Pfam" id="PF01618"/>
    </source>
</evidence>
<evidence type="ECO:0000256" key="7">
    <source>
        <dbReference type="SAM" id="Coils"/>
    </source>
</evidence>
<keyword evidence="5 8" id="KW-0472">Membrane</keyword>
<protein>
    <submittedName>
        <fullName evidence="10">MotA/TolQ/ExbB proton channel family protein</fullName>
    </submittedName>
</protein>
<dbReference type="GO" id="GO:0005886">
    <property type="term" value="C:plasma membrane"/>
    <property type="evidence" value="ECO:0007669"/>
    <property type="project" value="UniProtKB-SubCell"/>
</dbReference>
<feature type="transmembrane region" description="Helical" evidence="8">
    <location>
        <begin position="21"/>
        <end position="44"/>
    </location>
</feature>
<evidence type="ECO:0000256" key="4">
    <source>
        <dbReference type="ARBA" id="ARBA00022989"/>
    </source>
</evidence>
<feature type="transmembrane region" description="Helical" evidence="8">
    <location>
        <begin position="56"/>
        <end position="74"/>
    </location>
</feature>
<dbReference type="EMBL" id="CP155620">
    <property type="protein sequence ID" value="XBJ30106.1"/>
    <property type="molecule type" value="Genomic_DNA"/>
</dbReference>
<feature type="domain" description="MotA/TolQ/ExbB proton channel" evidence="9">
    <location>
        <begin position="125"/>
        <end position="209"/>
    </location>
</feature>
<comment type="subcellular location">
    <subcellularLocation>
        <location evidence="1">Cell inner membrane</location>
        <topology evidence="1">Multi-pass membrane protein</topology>
    </subcellularLocation>
    <subcellularLocation>
        <location evidence="6">Membrane</location>
        <topology evidence="6">Multi-pass membrane protein</topology>
    </subcellularLocation>
</comment>
<evidence type="ECO:0000256" key="8">
    <source>
        <dbReference type="SAM" id="Phobius"/>
    </source>
</evidence>
<evidence type="ECO:0000256" key="2">
    <source>
        <dbReference type="ARBA" id="ARBA00022475"/>
    </source>
</evidence>
<keyword evidence="7" id="KW-0175">Coiled coil</keyword>
<keyword evidence="2" id="KW-1003">Cell membrane</keyword>
<dbReference type="GO" id="GO:0015031">
    <property type="term" value="P:protein transport"/>
    <property type="evidence" value="ECO:0007669"/>
    <property type="project" value="UniProtKB-KW"/>
</dbReference>
<feature type="transmembrane region" description="Helical" evidence="8">
    <location>
        <begin position="171"/>
        <end position="195"/>
    </location>
</feature>
<reference evidence="10" key="1">
    <citation type="submission" date="2024-05" db="EMBL/GenBank/DDBJ databases">
        <title>Campylobacter coli isolated from environmental waters in Slovenia.</title>
        <authorList>
            <person name="Zautner A.E."/>
            <person name="Bunk B."/>
            <person name="Riedel T."/>
            <person name="Sproeer C."/>
        </authorList>
    </citation>
    <scope>NUCLEOTIDE SEQUENCE</scope>
    <source>
        <strain evidence="10">CCS1377</strain>
    </source>
</reference>
<proteinExistence type="inferred from homology"/>
<evidence type="ECO:0000256" key="1">
    <source>
        <dbReference type="ARBA" id="ARBA00004429"/>
    </source>
</evidence>
<name>A0AAU7EA21_9BACT</name>
<comment type="similarity">
    <text evidence="6">Belongs to the exbB/tolQ family.</text>
</comment>
<dbReference type="InterPro" id="IPR002898">
    <property type="entry name" value="MotA_ExbB_proton_chnl"/>
</dbReference>
<evidence type="ECO:0000256" key="6">
    <source>
        <dbReference type="RuleBase" id="RU004057"/>
    </source>
</evidence>
<dbReference type="AlphaFoldDB" id="A0AAU7EA21"/>
<keyword evidence="6" id="KW-0813">Transport</keyword>
<keyword evidence="6" id="KW-0653">Protein transport</keyword>
<dbReference type="Pfam" id="PF01618">
    <property type="entry name" value="MotA_ExbB"/>
    <property type="match status" value="1"/>
</dbReference>